<sequence>MKLILCVDAIAHPLTGIGRYTWELARHYRAGASGDAPRLLHGERWIDDPATLLQPQASRTPRKSALPVLPGMRRMQRWWRRRELRSHFFHGPNYFLPEFAERGVATVHDLSVFKFPETHPAERIRHFETAFGSTLARAGHLITDSEATRAEVAGFFGWPLERITAIPLGVAPEYHPREAAELAAPLAELGLAAGGYALCVSTLEPRKRVDRLIAAYARLPEALRRRWPLVLAGSRGWLNETLLARISQAENEGWLRYLGFVPEASLPMLYAGARAFLFPSVYEGFGLPVLEALASGVPTLTSNSTSLPEVAGGAALLVSPDHDDELRAGIETVLSDDAWRAAAVAKGLEVAARRDWASCAGNTLALCRRLEAAR</sequence>
<dbReference type="KEGG" id="bgp:BGL_1c06380"/>
<dbReference type="Pfam" id="PF00534">
    <property type="entry name" value="Glycos_transf_1"/>
    <property type="match status" value="1"/>
</dbReference>
<evidence type="ECO:0000259" key="2">
    <source>
        <dbReference type="Pfam" id="PF00534"/>
    </source>
</evidence>
<dbReference type="GO" id="GO:0016757">
    <property type="term" value="F:glycosyltransferase activity"/>
    <property type="evidence" value="ECO:0007669"/>
    <property type="project" value="InterPro"/>
</dbReference>
<gene>
    <name evidence="4" type="primary">wbpY</name>
    <name evidence="4" type="ORF">BGL_1c06380</name>
</gene>
<dbReference type="AlphaFoldDB" id="A0A0B6RSL7"/>
<feature type="domain" description="Glycosyl transferase family 1" evidence="2">
    <location>
        <begin position="196"/>
        <end position="342"/>
    </location>
</feature>
<dbReference type="Proteomes" id="UP000031838">
    <property type="component" value="Chromosome 1"/>
</dbReference>
<dbReference type="PANTHER" id="PTHR46401:SF2">
    <property type="entry name" value="GLYCOSYLTRANSFERASE WBBK-RELATED"/>
    <property type="match status" value="1"/>
</dbReference>
<dbReference type="HOGENOM" id="CLU_009583_27_0_4"/>
<evidence type="ECO:0000256" key="1">
    <source>
        <dbReference type="ARBA" id="ARBA00022679"/>
    </source>
</evidence>
<dbReference type="CDD" id="cd03809">
    <property type="entry name" value="GT4_MtfB-like"/>
    <property type="match status" value="1"/>
</dbReference>
<name>A0A0B6RSL7_BURPL</name>
<evidence type="ECO:0000313" key="4">
    <source>
        <dbReference type="EMBL" id="AJK45174.1"/>
    </source>
</evidence>
<keyword evidence="5" id="KW-1185">Reference proteome</keyword>
<dbReference type="PANTHER" id="PTHR46401">
    <property type="entry name" value="GLYCOSYLTRANSFERASE WBBK-RELATED"/>
    <property type="match status" value="1"/>
</dbReference>
<evidence type="ECO:0000259" key="3">
    <source>
        <dbReference type="Pfam" id="PF13439"/>
    </source>
</evidence>
<organism evidence="4 5">
    <name type="scientific">Burkholderia plantarii</name>
    <dbReference type="NCBI Taxonomy" id="41899"/>
    <lineage>
        <taxon>Bacteria</taxon>
        <taxon>Pseudomonadati</taxon>
        <taxon>Pseudomonadota</taxon>
        <taxon>Betaproteobacteria</taxon>
        <taxon>Burkholderiales</taxon>
        <taxon>Burkholderiaceae</taxon>
        <taxon>Burkholderia</taxon>
    </lineage>
</organism>
<accession>A0A0B6RSL7</accession>
<dbReference type="InterPro" id="IPR001296">
    <property type="entry name" value="Glyco_trans_1"/>
</dbReference>
<dbReference type="InterPro" id="IPR028098">
    <property type="entry name" value="Glyco_trans_4-like_N"/>
</dbReference>
<reference evidence="5" key="1">
    <citation type="submission" date="2011-03" db="EMBL/GenBank/DDBJ databases">
        <authorList>
            <person name="Voget S."/>
            <person name="Streit W.R."/>
            <person name="Jaeger K.E."/>
            <person name="Daniel R."/>
        </authorList>
    </citation>
    <scope>NUCLEOTIDE SEQUENCE [LARGE SCALE GENOMIC DNA]</scope>
    <source>
        <strain evidence="5">PG1</strain>
    </source>
</reference>
<protein>
    <submittedName>
        <fullName evidence="4">Glycosyl transferase, group 1</fullName>
    </submittedName>
</protein>
<dbReference type="Gene3D" id="3.40.50.2000">
    <property type="entry name" value="Glycogen Phosphorylase B"/>
    <property type="match status" value="2"/>
</dbReference>
<dbReference type="GO" id="GO:0009103">
    <property type="term" value="P:lipopolysaccharide biosynthetic process"/>
    <property type="evidence" value="ECO:0007669"/>
    <property type="project" value="TreeGrafter"/>
</dbReference>
<proteinExistence type="predicted"/>
<dbReference type="RefSeq" id="WP_042623944.1">
    <property type="nucleotide sequence ID" value="NZ_CP002580.1"/>
</dbReference>
<evidence type="ECO:0000313" key="5">
    <source>
        <dbReference type="Proteomes" id="UP000031838"/>
    </source>
</evidence>
<reference evidence="4 5" key="2">
    <citation type="journal article" date="2016" name="Appl. Microbiol. Biotechnol.">
        <title>Mutations improving production and secretion of extracellular lipase by Burkholderia glumae PG1.</title>
        <authorList>
            <person name="Knapp A."/>
            <person name="Voget S."/>
            <person name="Gao R."/>
            <person name="Zaburannyi N."/>
            <person name="Krysciak D."/>
            <person name="Breuer M."/>
            <person name="Hauer B."/>
            <person name="Streit W.R."/>
            <person name="Muller R."/>
            <person name="Daniel R."/>
            <person name="Jaeger K.E."/>
        </authorList>
    </citation>
    <scope>NUCLEOTIDE SEQUENCE [LARGE SCALE GENOMIC DNA]</scope>
    <source>
        <strain evidence="4 5">PG1</strain>
    </source>
</reference>
<dbReference type="Pfam" id="PF13439">
    <property type="entry name" value="Glyco_transf_4"/>
    <property type="match status" value="1"/>
</dbReference>
<dbReference type="EMBL" id="CP002580">
    <property type="protein sequence ID" value="AJK45174.1"/>
    <property type="molecule type" value="Genomic_DNA"/>
</dbReference>
<keyword evidence="1 4" id="KW-0808">Transferase</keyword>
<feature type="domain" description="Glycosyltransferase subfamily 4-like N-terminal" evidence="3">
    <location>
        <begin position="16"/>
        <end position="173"/>
    </location>
</feature>
<dbReference type="SUPFAM" id="SSF53756">
    <property type="entry name" value="UDP-Glycosyltransferase/glycogen phosphorylase"/>
    <property type="match status" value="1"/>
</dbReference>